<feature type="transmembrane region" description="Helical" evidence="1">
    <location>
        <begin position="143"/>
        <end position="165"/>
    </location>
</feature>
<keyword evidence="3" id="KW-1185">Reference proteome</keyword>
<gene>
    <name evidence="2" type="ORF">ABR189_26585</name>
</gene>
<evidence type="ECO:0000313" key="2">
    <source>
        <dbReference type="EMBL" id="MET7000980.1"/>
    </source>
</evidence>
<feature type="transmembrane region" description="Helical" evidence="1">
    <location>
        <begin position="340"/>
        <end position="372"/>
    </location>
</feature>
<feature type="transmembrane region" description="Helical" evidence="1">
    <location>
        <begin position="234"/>
        <end position="253"/>
    </location>
</feature>
<feature type="transmembrane region" description="Helical" evidence="1">
    <location>
        <begin position="277"/>
        <end position="297"/>
    </location>
</feature>
<reference evidence="2 3" key="1">
    <citation type="submission" date="2024-06" db="EMBL/GenBank/DDBJ databases">
        <title>Chitinophaga defluvii sp. nov., isolated from municipal sewage.</title>
        <authorList>
            <person name="Zhang L."/>
        </authorList>
    </citation>
    <scope>NUCLEOTIDE SEQUENCE [LARGE SCALE GENOMIC DNA]</scope>
    <source>
        <strain evidence="2 3">H8</strain>
    </source>
</reference>
<accession>A0ABV2TD70</accession>
<evidence type="ECO:0000313" key="3">
    <source>
        <dbReference type="Proteomes" id="UP001549749"/>
    </source>
</evidence>
<feature type="transmembrane region" description="Helical" evidence="1">
    <location>
        <begin position="115"/>
        <end position="137"/>
    </location>
</feature>
<keyword evidence="1" id="KW-1133">Transmembrane helix</keyword>
<dbReference type="Proteomes" id="UP001549749">
    <property type="component" value="Unassembled WGS sequence"/>
</dbReference>
<organism evidence="2 3">
    <name type="scientific">Chitinophaga defluvii</name>
    <dbReference type="NCBI Taxonomy" id="3163343"/>
    <lineage>
        <taxon>Bacteria</taxon>
        <taxon>Pseudomonadati</taxon>
        <taxon>Bacteroidota</taxon>
        <taxon>Chitinophagia</taxon>
        <taxon>Chitinophagales</taxon>
        <taxon>Chitinophagaceae</taxon>
        <taxon>Chitinophaga</taxon>
    </lineage>
</organism>
<dbReference type="RefSeq" id="WP_354663532.1">
    <property type="nucleotide sequence ID" value="NZ_JBEXAC010000002.1"/>
</dbReference>
<protein>
    <submittedName>
        <fullName evidence="2">Uncharacterized protein</fullName>
    </submittedName>
</protein>
<keyword evidence="1" id="KW-0812">Transmembrane</keyword>
<evidence type="ECO:0000256" key="1">
    <source>
        <dbReference type="SAM" id="Phobius"/>
    </source>
</evidence>
<feature type="transmembrane region" description="Helical" evidence="1">
    <location>
        <begin position="208"/>
        <end position="228"/>
    </location>
</feature>
<comment type="caution">
    <text evidence="2">The sequence shown here is derived from an EMBL/GenBank/DDBJ whole genome shotgun (WGS) entry which is preliminary data.</text>
</comment>
<feature type="transmembrane region" description="Helical" evidence="1">
    <location>
        <begin position="309"/>
        <end position="328"/>
    </location>
</feature>
<proteinExistence type="predicted"/>
<feature type="transmembrane region" description="Helical" evidence="1">
    <location>
        <begin position="59"/>
        <end position="80"/>
    </location>
</feature>
<name>A0ABV2TD70_9BACT</name>
<sequence>MPWSIKTLFTDKMGIALGILTKVFTHRFYTRNTVFFLLLFYLLFGTVESSQLLSYHLSLMKGFLFNTSFLLLVLGLWFLYNAKCVNYVVKTLSTRGYEFLYSTLGGCNTGRRRSLLVCIHISIYFPVLLYSLIAIIVALRYQLYIPVVSICFFNLLMCVIAVWTYERKLRNTDITAFSGCFNQWLNKHFRKPPALYYLYELLTGHARMLLSTKLFSGFVLLLTFGLMKQDIYDIRMVLLGVLLCTIAHVMLIFQHRNFEDQQLQFTRNLPVSLSERYLSMALLYLVLFLPEYIMVVVNTWHHLVPADLLKVLLLAFSALLLFRSLLYFARLDPDKHLRWVLLIAFILLFMILGKWHLAAIVLMQGAAIWIFFKRYPTYEPLKEAIQ</sequence>
<dbReference type="EMBL" id="JBEXAC010000002">
    <property type="protein sequence ID" value="MET7000980.1"/>
    <property type="molecule type" value="Genomic_DNA"/>
</dbReference>
<keyword evidence="1" id="KW-0472">Membrane</keyword>